<sequence length="44" mass="4931">MEIYLSAIISQDFTVKAAAFELNTSCFHLPLPYSQTASLYVNTM</sequence>
<proteinExistence type="predicted"/>
<reference evidence="1 2" key="1">
    <citation type="submission" date="2009-10" db="EMBL/GenBank/DDBJ databases">
        <authorList>
            <person name="Weinstock G."/>
            <person name="Sodergren E."/>
            <person name="Clifton S."/>
            <person name="Fulton L."/>
            <person name="Fulton B."/>
            <person name="Courtney L."/>
            <person name="Fronick C."/>
            <person name="Harrison M."/>
            <person name="Strong C."/>
            <person name="Farmer C."/>
            <person name="Delahaunty K."/>
            <person name="Markovic C."/>
            <person name="Hall O."/>
            <person name="Minx P."/>
            <person name="Tomlinson C."/>
            <person name="Mitreva M."/>
            <person name="Nelson J."/>
            <person name="Hou S."/>
            <person name="Wollam A."/>
            <person name="Pepin K.H."/>
            <person name="Johnson M."/>
            <person name="Bhonagiri V."/>
            <person name="Nash W.E."/>
            <person name="Warren W."/>
            <person name="Chinwalla A."/>
            <person name="Mardis E.R."/>
            <person name="Wilson R.K."/>
        </authorList>
    </citation>
    <scope>NUCLEOTIDE SEQUENCE [LARGE SCALE GENOMIC DNA]</scope>
    <source>
        <strain evidence="1 2">ATCC 14685</strain>
    </source>
</reference>
<comment type="caution">
    <text evidence="1">The sequence shown here is derived from an EMBL/GenBank/DDBJ whole genome shotgun (WGS) entry which is preliminary data.</text>
</comment>
<evidence type="ECO:0000313" key="1">
    <source>
        <dbReference type="EMBL" id="EEZ72557.1"/>
    </source>
</evidence>
<dbReference type="Proteomes" id="UP000003294">
    <property type="component" value="Unassembled WGS sequence"/>
</dbReference>
<protein>
    <submittedName>
        <fullName evidence="1">Uncharacterized protein</fullName>
    </submittedName>
</protein>
<organism evidence="1 2">
    <name type="scientific">Neisseria cinerea ATCC 14685</name>
    <dbReference type="NCBI Taxonomy" id="546262"/>
    <lineage>
        <taxon>Bacteria</taxon>
        <taxon>Pseudomonadati</taxon>
        <taxon>Pseudomonadota</taxon>
        <taxon>Betaproteobacteria</taxon>
        <taxon>Neisseriales</taxon>
        <taxon>Neisseriaceae</taxon>
        <taxon>Neisseria</taxon>
    </lineage>
</organism>
<dbReference type="EMBL" id="ACDY02000002">
    <property type="protein sequence ID" value="EEZ72557.1"/>
    <property type="molecule type" value="Genomic_DNA"/>
</dbReference>
<dbReference type="AlphaFoldDB" id="D0W1G9"/>
<gene>
    <name evidence="1" type="ORF">NEICINOT_03489</name>
</gene>
<name>D0W1G9_NEICI</name>
<evidence type="ECO:0000313" key="2">
    <source>
        <dbReference type="Proteomes" id="UP000003294"/>
    </source>
</evidence>
<accession>D0W1G9</accession>